<keyword evidence="5" id="KW-1185">Reference proteome</keyword>
<comment type="caution">
    <text evidence="4">The sequence shown here is derived from an EMBL/GenBank/DDBJ whole genome shotgun (WGS) entry which is preliminary data.</text>
</comment>
<keyword evidence="2" id="KW-0663">Pyridoxal phosphate</keyword>
<evidence type="ECO:0000313" key="5">
    <source>
        <dbReference type="Proteomes" id="UP001524502"/>
    </source>
</evidence>
<dbReference type="Proteomes" id="UP001524502">
    <property type="component" value="Unassembled WGS sequence"/>
</dbReference>
<accession>A0ABT1RP85</accession>
<dbReference type="EMBL" id="JANFXK010000009">
    <property type="protein sequence ID" value="MCQ4637009.1"/>
    <property type="molecule type" value="Genomic_DNA"/>
</dbReference>
<evidence type="ECO:0000259" key="3">
    <source>
        <dbReference type="Pfam" id="PF03711"/>
    </source>
</evidence>
<evidence type="ECO:0000313" key="4">
    <source>
        <dbReference type="EMBL" id="MCQ4637009.1"/>
    </source>
</evidence>
<protein>
    <recommendedName>
        <fullName evidence="3">Orn/Lys/Arg decarboxylase C-terminal domain-containing protein</fullName>
    </recommendedName>
</protein>
<dbReference type="PANTHER" id="PTHR43277">
    <property type="entry name" value="ARGININE DECARBOXYLASE"/>
    <property type="match status" value="1"/>
</dbReference>
<dbReference type="Pfam" id="PF03711">
    <property type="entry name" value="OKR_DC_1_C"/>
    <property type="match status" value="1"/>
</dbReference>
<dbReference type="InterPro" id="IPR052357">
    <property type="entry name" value="Orn_Lys_Arg_decarboxylase-I"/>
</dbReference>
<proteinExistence type="predicted"/>
<dbReference type="PANTHER" id="PTHR43277:SF4">
    <property type="entry name" value="ARGININE DECARBOXYLASE"/>
    <property type="match status" value="1"/>
</dbReference>
<dbReference type="InterPro" id="IPR008286">
    <property type="entry name" value="Prn/Lys/Arg_de-COase_C"/>
</dbReference>
<organism evidence="4 5">
    <name type="scientific">Anaerovorax odorimutans</name>
    <dbReference type="NCBI Taxonomy" id="109327"/>
    <lineage>
        <taxon>Bacteria</taxon>
        <taxon>Bacillati</taxon>
        <taxon>Bacillota</taxon>
        <taxon>Clostridia</taxon>
        <taxon>Peptostreptococcales</taxon>
        <taxon>Anaerovoracaceae</taxon>
        <taxon>Anaerovorax</taxon>
    </lineage>
</organism>
<sequence>MVGLGGTRADLDRLIAACREISAGHKGRRPLAKWRNKLPAMPEAVMTPRQAYVAPVETVSWAAARGRVSAEMIVPYPPGIPAICPGERISDEVWEFLEDQSKQGRHLHGVSGGSLDTIRVVK</sequence>
<dbReference type="SUPFAM" id="SSF55904">
    <property type="entry name" value="Ornithine decarboxylase C-terminal domain"/>
    <property type="match status" value="1"/>
</dbReference>
<dbReference type="InterPro" id="IPR036633">
    <property type="entry name" value="Prn/Lys/Arg_de-COase_C_sf"/>
</dbReference>
<evidence type="ECO:0000256" key="1">
    <source>
        <dbReference type="ARBA" id="ARBA00001933"/>
    </source>
</evidence>
<feature type="domain" description="Orn/Lys/Arg decarboxylase C-terminal" evidence="3">
    <location>
        <begin position="20"/>
        <end position="109"/>
    </location>
</feature>
<name>A0ABT1RP85_9FIRM</name>
<comment type="cofactor">
    <cofactor evidence="1">
        <name>pyridoxal 5'-phosphate</name>
        <dbReference type="ChEBI" id="CHEBI:597326"/>
    </cofactor>
</comment>
<reference evidence="4 5" key="1">
    <citation type="submission" date="2022-06" db="EMBL/GenBank/DDBJ databases">
        <title>Isolation of gut microbiota from human fecal samples.</title>
        <authorList>
            <person name="Pamer E.G."/>
            <person name="Barat B."/>
            <person name="Waligurski E."/>
            <person name="Medina S."/>
            <person name="Paddock L."/>
            <person name="Mostad J."/>
        </authorList>
    </citation>
    <scope>NUCLEOTIDE SEQUENCE [LARGE SCALE GENOMIC DNA]</scope>
    <source>
        <strain evidence="4 5">SL.3.17</strain>
    </source>
</reference>
<dbReference type="Gene3D" id="3.90.100.10">
    <property type="entry name" value="Orn/Lys/Arg decarboxylase, C-terminal domain"/>
    <property type="match status" value="1"/>
</dbReference>
<evidence type="ECO:0000256" key="2">
    <source>
        <dbReference type="ARBA" id="ARBA00022898"/>
    </source>
</evidence>
<gene>
    <name evidence="4" type="ORF">NE619_09725</name>
</gene>